<comment type="caution">
    <text evidence="2">The sequence shown here is derived from an EMBL/GenBank/DDBJ whole genome shotgun (WGS) entry which is preliminary data.</text>
</comment>
<dbReference type="Proteomes" id="UP001286313">
    <property type="component" value="Unassembled WGS sequence"/>
</dbReference>
<evidence type="ECO:0000313" key="3">
    <source>
        <dbReference type="Proteomes" id="UP001286313"/>
    </source>
</evidence>
<gene>
    <name evidence="2" type="ORF">Pcinc_024967</name>
</gene>
<dbReference type="AlphaFoldDB" id="A0AAE1KC84"/>
<organism evidence="2 3">
    <name type="scientific">Petrolisthes cinctipes</name>
    <name type="common">Flat porcelain crab</name>
    <dbReference type="NCBI Taxonomy" id="88211"/>
    <lineage>
        <taxon>Eukaryota</taxon>
        <taxon>Metazoa</taxon>
        <taxon>Ecdysozoa</taxon>
        <taxon>Arthropoda</taxon>
        <taxon>Crustacea</taxon>
        <taxon>Multicrustacea</taxon>
        <taxon>Malacostraca</taxon>
        <taxon>Eumalacostraca</taxon>
        <taxon>Eucarida</taxon>
        <taxon>Decapoda</taxon>
        <taxon>Pleocyemata</taxon>
        <taxon>Anomura</taxon>
        <taxon>Galatheoidea</taxon>
        <taxon>Porcellanidae</taxon>
        <taxon>Petrolisthes</taxon>
    </lineage>
</organism>
<name>A0AAE1KC84_PETCI</name>
<reference evidence="2" key="1">
    <citation type="submission" date="2023-10" db="EMBL/GenBank/DDBJ databases">
        <title>Genome assemblies of two species of porcelain crab, Petrolisthes cinctipes and Petrolisthes manimaculis (Anomura: Porcellanidae).</title>
        <authorList>
            <person name="Angst P."/>
        </authorList>
    </citation>
    <scope>NUCLEOTIDE SEQUENCE</scope>
    <source>
        <strain evidence="2">PB745_01</strain>
        <tissue evidence="2">Gill</tissue>
    </source>
</reference>
<evidence type="ECO:0000313" key="2">
    <source>
        <dbReference type="EMBL" id="KAK3869739.1"/>
    </source>
</evidence>
<dbReference type="EMBL" id="JAWQEG010002789">
    <property type="protein sequence ID" value="KAK3869739.1"/>
    <property type="molecule type" value="Genomic_DNA"/>
</dbReference>
<feature type="region of interest" description="Disordered" evidence="1">
    <location>
        <begin position="85"/>
        <end position="104"/>
    </location>
</feature>
<keyword evidence="3" id="KW-1185">Reference proteome</keyword>
<sequence>MTGFMWTTCQNGGKLQITAGITMRDGEVISDLVKSATLNRYLDTFKYKLVLTSLLETFPYLLEGLPIDDALGLWKHRLRNKFKNNRRRKRPCTAGGTGQEKKDN</sequence>
<proteinExistence type="predicted"/>
<protein>
    <submittedName>
        <fullName evidence="2">Uncharacterized protein</fullName>
    </submittedName>
</protein>
<evidence type="ECO:0000256" key="1">
    <source>
        <dbReference type="SAM" id="MobiDB-lite"/>
    </source>
</evidence>
<accession>A0AAE1KC84</accession>